<feature type="region of interest" description="Disordered" evidence="1">
    <location>
        <begin position="73"/>
        <end position="116"/>
    </location>
</feature>
<name>A0A9Q3KQT8_9BASI</name>
<dbReference type="AlphaFoldDB" id="A0A9Q3KQT8"/>
<proteinExistence type="predicted"/>
<accession>A0A9Q3KQT8</accession>
<evidence type="ECO:0000313" key="3">
    <source>
        <dbReference type="Proteomes" id="UP000765509"/>
    </source>
</evidence>
<feature type="compositionally biased region" description="Basic and acidic residues" evidence="1">
    <location>
        <begin position="88"/>
        <end position="107"/>
    </location>
</feature>
<gene>
    <name evidence="2" type="ORF">O181_124626</name>
</gene>
<dbReference type="Proteomes" id="UP000765509">
    <property type="component" value="Unassembled WGS sequence"/>
</dbReference>
<protein>
    <submittedName>
        <fullName evidence="2">Uncharacterized protein</fullName>
    </submittedName>
</protein>
<evidence type="ECO:0000256" key="1">
    <source>
        <dbReference type="SAM" id="MobiDB-lite"/>
    </source>
</evidence>
<keyword evidence="3" id="KW-1185">Reference proteome</keyword>
<reference evidence="2" key="1">
    <citation type="submission" date="2021-03" db="EMBL/GenBank/DDBJ databases">
        <title>Draft genome sequence of rust myrtle Austropuccinia psidii MF-1, a brazilian biotype.</title>
        <authorList>
            <person name="Quecine M.C."/>
            <person name="Pachon D.M.R."/>
            <person name="Bonatelli M.L."/>
            <person name="Correr F.H."/>
            <person name="Franceschini L.M."/>
            <person name="Leite T.F."/>
            <person name="Margarido G.R.A."/>
            <person name="Almeida C.A."/>
            <person name="Ferrarezi J.A."/>
            <person name="Labate C.A."/>
        </authorList>
    </citation>
    <scope>NUCLEOTIDE SEQUENCE</scope>
    <source>
        <strain evidence="2">MF-1</strain>
    </source>
</reference>
<organism evidence="2 3">
    <name type="scientific">Austropuccinia psidii MF-1</name>
    <dbReference type="NCBI Taxonomy" id="1389203"/>
    <lineage>
        <taxon>Eukaryota</taxon>
        <taxon>Fungi</taxon>
        <taxon>Dikarya</taxon>
        <taxon>Basidiomycota</taxon>
        <taxon>Pucciniomycotina</taxon>
        <taxon>Pucciniomycetes</taxon>
        <taxon>Pucciniales</taxon>
        <taxon>Sphaerophragmiaceae</taxon>
        <taxon>Austropuccinia</taxon>
    </lineage>
</organism>
<comment type="caution">
    <text evidence="2">The sequence shown here is derived from an EMBL/GenBank/DDBJ whole genome shotgun (WGS) entry which is preliminary data.</text>
</comment>
<evidence type="ECO:0000313" key="2">
    <source>
        <dbReference type="EMBL" id="MBW0584911.1"/>
    </source>
</evidence>
<sequence>MTILKKELYLFVFLVFEDNPEEDNQTTVERLVEETFPSSPTPVFNKKKKAKKLVFPGATIQDSEVEADCNTPFNKMEEDSEVELISQKGKEREKFPVEQNPHKEVQHPKGKSQICP</sequence>
<dbReference type="EMBL" id="AVOT02119416">
    <property type="protein sequence ID" value="MBW0584911.1"/>
    <property type="molecule type" value="Genomic_DNA"/>
</dbReference>